<evidence type="ECO:0000256" key="1">
    <source>
        <dbReference type="SAM" id="MobiDB-lite"/>
    </source>
</evidence>
<feature type="compositionally biased region" description="Low complexity" evidence="1">
    <location>
        <begin position="145"/>
        <end position="165"/>
    </location>
</feature>
<protein>
    <submittedName>
        <fullName evidence="3">Mucin-associated surface protein (MASP), putative</fullName>
    </submittedName>
</protein>
<accession>K2MY84</accession>
<sequence>MAMMMTGRVLLVCALCVLWCGLSGGVRCDEDVLPVVTERSGPLSVSEPPPGSQLPAPETEPSAVRTKAQTVEKAHDEGEGSFSGVNKENAGVQTAGGGGLLGEKDDDGGPPGRNELEGSQEGRKDNLEEVNESQEVQDVRRNEHQPAQATQQLQQQQHLQLTPVGSDGGSAGGGNGSSGSPSSSGVDASSRSGGKTGPTGGASYTAVGKPSNENKAPEEMQRERAEPHNAKAAEARNNGPQQNSSAPATRAQNDKNVATLSVDDLRSSGEHITAKGHSEASQTDESLDPLNKNLPEDGNAPPESSQTATPEPKPQQEVLTSVKEETESKSMDASANSHDAQKRGSEDPASTANTMQSASTASQEGAATPFSNGTSLLQEETSTGTNTTENAQPPQAAENEKRQSGNTTATGDSDSSTAVSHTTSPLLLLLVVASAAAAAVVAA</sequence>
<proteinExistence type="predicted"/>
<evidence type="ECO:0000256" key="2">
    <source>
        <dbReference type="SAM" id="SignalP"/>
    </source>
</evidence>
<gene>
    <name evidence="3" type="ORF">MOQ_005415</name>
</gene>
<feature type="compositionally biased region" description="Polar residues" evidence="1">
    <location>
        <begin position="238"/>
        <end position="259"/>
    </location>
</feature>
<feature type="compositionally biased region" description="Low complexity" evidence="1">
    <location>
        <begin position="178"/>
        <end position="193"/>
    </location>
</feature>
<feature type="region of interest" description="Disordered" evidence="1">
    <location>
        <begin position="39"/>
        <end position="421"/>
    </location>
</feature>
<feature type="signal peptide" evidence="2">
    <location>
        <begin position="1"/>
        <end position="28"/>
    </location>
</feature>
<evidence type="ECO:0000313" key="4">
    <source>
        <dbReference type="Proteomes" id="UP000007350"/>
    </source>
</evidence>
<dbReference type="EMBL" id="AHKC01011563">
    <property type="protein sequence ID" value="EKF30764.1"/>
    <property type="molecule type" value="Genomic_DNA"/>
</dbReference>
<feature type="compositionally biased region" description="Low complexity" evidence="1">
    <location>
        <begin position="404"/>
        <end position="418"/>
    </location>
</feature>
<comment type="caution">
    <text evidence="3">The sequence shown here is derived from an EMBL/GenBank/DDBJ whole genome shotgun (WGS) entry which is preliminary data.</text>
</comment>
<feature type="compositionally biased region" description="Basic and acidic residues" evidence="1">
    <location>
        <begin position="263"/>
        <end position="278"/>
    </location>
</feature>
<dbReference type="Proteomes" id="UP000007350">
    <property type="component" value="Unassembled WGS sequence"/>
</dbReference>
<feature type="compositionally biased region" description="Low complexity" evidence="1">
    <location>
        <begin position="379"/>
        <end position="390"/>
    </location>
</feature>
<dbReference type="OrthoDB" id="10593799at2759"/>
<organism evidence="3 4">
    <name type="scientific">Trypanosoma cruzi marinkellei</name>
    <dbReference type="NCBI Taxonomy" id="85056"/>
    <lineage>
        <taxon>Eukaryota</taxon>
        <taxon>Discoba</taxon>
        <taxon>Euglenozoa</taxon>
        <taxon>Kinetoplastea</taxon>
        <taxon>Metakinetoplastina</taxon>
        <taxon>Trypanosomatida</taxon>
        <taxon>Trypanosomatidae</taxon>
        <taxon>Trypanosoma</taxon>
        <taxon>Schizotrypanum</taxon>
    </lineage>
</organism>
<feature type="chain" id="PRO_5003861642" evidence="2">
    <location>
        <begin position="29"/>
        <end position="443"/>
    </location>
</feature>
<feature type="compositionally biased region" description="Basic and acidic residues" evidence="1">
    <location>
        <begin position="215"/>
        <end position="234"/>
    </location>
</feature>
<reference evidence="3 4" key="1">
    <citation type="journal article" date="2012" name="BMC Genomics">
        <title>Comparative genomic analysis of human infective Trypanosoma cruzi lineages with the bat-restricted subspecies T. cruzi marinkellei.</title>
        <authorList>
            <person name="Franzen O."/>
            <person name="Talavera-Lopez C."/>
            <person name="Ochaya S."/>
            <person name="Butler C.E."/>
            <person name="Messenger L.A."/>
            <person name="Lewis M.D."/>
            <person name="Llewellyn M.S."/>
            <person name="Marinkelle C.J."/>
            <person name="Tyler K.M."/>
            <person name="Miles M.A."/>
            <person name="Andersson B."/>
        </authorList>
    </citation>
    <scope>NUCLEOTIDE SEQUENCE [LARGE SCALE GENOMIC DNA]</scope>
    <source>
        <strain evidence="3 4">B7</strain>
    </source>
</reference>
<evidence type="ECO:0000313" key="3">
    <source>
        <dbReference type="EMBL" id="EKF30764.1"/>
    </source>
</evidence>
<keyword evidence="2" id="KW-0732">Signal</keyword>
<dbReference type="AlphaFoldDB" id="K2MY84"/>
<feature type="compositionally biased region" description="Polar residues" evidence="1">
    <location>
        <begin position="348"/>
        <end position="378"/>
    </location>
</feature>
<feature type="compositionally biased region" description="Basic and acidic residues" evidence="1">
    <location>
        <begin position="114"/>
        <end position="127"/>
    </location>
</feature>
<keyword evidence="4" id="KW-1185">Reference proteome</keyword>
<feature type="compositionally biased region" description="Gly residues" evidence="1">
    <location>
        <begin position="166"/>
        <end position="177"/>
    </location>
</feature>
<name>K2MY84_TRYCR</name>